<evidence type="ECO:0000256" key="11">
    <source>
        <dbReference type="NCBIfam" id="TIGR00260"/>
    </source>
</evidence>
<keyword evidence="9 15" id="KW-0456">Lyase</keyword>
<comment type="catalytic activity">
    <reaction evidence="10">
        <text>O-phospho-L-homoserine + H2O = L-threonine + phosphate</text>
        <dbReference type="Rhea" id="RHEA:10840"/>
        <dbReference type="ChEBI" id="CHEBI:15377"/>
        <dbReference type="ChEBI" id="CHEBI:43474"/>
        <dbReference type="ChEBI" id="CHEBI:57590"/>
        <dbReference type="ChEBI" id="CHEBI:57926"/>
        <dbReference type="EC" id="4.2.3.1"/>
    </reaction>
</comment>
<keyword evidence="16" id="KW-1185">Reference proteome</keyword>
<dbReference type="InterPro" id="IPR000634">
    <property type="entry name" value="Ser/Thr_deHydtase_PyrdxlP-BS"/>
</dbReference>
<sequence>MARTARAGDRHGRPGDFRTCRFSVKQRATRRDRIAAQRTVRFFAVKYVSTRGQAPALGFCDTMLAGLAPDGGLYVPESWPQFSADDIRALRGGSYADIALRIMWPFVEGEIDRSAFESIVRDAYATFRHEAICPLVQTGPNEFVLELFHGPTLAFKDVAMQLIGRLMDHVLSERDERATIVGATSGDTGGAAIEAFAGRDRTDIFILFPEGRVSPVQQRQMTGSTAANVHALAIAGNFDDCQALLKDMFGHASFRDAVRLSGVNSINWARIMAQVVYYFTSALSLGAPDRTISFCVPTGNFGDIFAGHVARRMGLPVETLIIATNDNDILARTLETGAYEMRGVVKTTSPSMDIQISSNFERLLYDASGGNAAEVRAAMAGLKQARRFDLAEKTLGVIREGFAAGRADIDTTAETIRSVNERSGYLLDPHTAIGVHVARARTGARRDAAAPTVVLGTAHPAKFPAAVEEAAGIGPALPSWLSGLMEREERFTALPSDLKIVEDHILRHARAAM</sequence>
<organism evidence="15 16">
    <name type="scientific">Oricola cellulosilytica</name>
    <dbReference type="NCBI Taxonomy" id="1429082"/>
    <lineage>
        <taxon>Bacteria</taxon>
        <taxon>Pseudomonadati</taxon>
        <taxon>Pseudomonadota</taxon>
        <taxon>Alphaproteobacteria</taxon>
        <taxon>Hyphomicrobiales</taxon>
        <taxon>Ahrensiaceae</taxon>
        <taxon>Oricola</taxon>
    </lineage>
</organism>
<dbReference type="InterPro" id="IPR037158">
    <property type="entry name" value="Thr_synth_N_sf"/>
</dbReference>
<gene>
    <name evidence="15" type="ORF">E0D97_13485</name>
</gene>
<evidence type="ECO:0000256" key="2">
    <source>
        <dbReference type="ARBA" id="ARBA00004979"/>
    </source>
</evidence>
<feature type="modified residue" description="N6-(pyridoxal phosphate)lysine" evidence="12">
    <location>
        <position position="156"/>
    </location>
</feature>
<evidence type="ECO:0000313" key="16">
    <source>
        <dbReference type="Proteomes" id="UP000291301"/>
    </source>
</evidence>
<dbReference type="InterPro" id="IPR004450">
    <property type="entry name" value="Thr_synthase-like"/>
</dbReference>
<dbReference type="InterPro" id="IPR051166">
    <property type="entry name" value="Threonine_Synthase"/>
</dbReference>
<evidence type="ECO:0000313" key="15">
    <source>
        <dbReference type="EMBL" id="TCD13484.1"/>
    </source>
</evidence>
<dbReference type="EMBL" id="SJST01000005">
    <property type="protein sequence ID" value="TCD13484.1"/>
    <property type="molecule type" value="Genomic_DNA"/>
</dbReference>
<proteinExistence type="inferred from homology"/>
<evidence type="ECO:0000256" key="1">
    <source>
        <dbReference type="ARBA" id="ARBA00001933"/>
    </source>
</evidence>
<dbReference type="Pfam" id="PF24857">
    <property type="entry name" value="THR4_C"/>
    <property type="match status" value="1"/>
</dbReference>
<dbReference type="Gene3D" id="3.90.1380.10">
    <property type="entry name" value="Threonine synthase, N-terminal domain"/>
    <property type="match status" value="1"/>
</dbReference>
<dbReference type="Gene3D" id="3.40.50.1100">
    <property type="match status" value="2"/>
</dbReference>
<dbReference type="OrthoDB" id="9763107at2"/>
<dbReference type="PROSITE" id="PS00165">
    <property type="entry name" value="DEHYDRATASE_SER_THR"/>
    <property type="match status" value="1"/>
</dbReference>
<keyword evidence="6" id="KW-0028">Amino-acid biosynthesis</keyword>
<feature type="domain" description="Tryptophan synthase beta chain-like PALP" evidence="13">
    <location>
        <begin position="145"/>
        <end position="377"/>
    </location>
</feature>
<dbReference type="SUPFAM" id="SSF53686">
    <property type="entry name" value="Tryptophan synthase beta subunit-like PLP-dependent enzymes"/>
    <property type="match status" value="1"/>
</dbReference>
<evidence type="ECO:0000256" key="8">
    <source>
        <dbReference type="ARBA" id="ARBA00022898"/>
    </source>
</evidence>
<evidence type="ECO:0000259" key="13">
    <source>
        <dbReference type="Pfam" id="PF00291"/>
    </source>
</evidence>
<evidence type="ECO:0000256" key="5">
    <source>
        <dbReference type="ARBA" id="ARBA00018679"/>
    </source>
</evidence>
<accession>A0A4R0P8S9</accession>
<dbReference type="NCBIfam" id="TIGR00260">
    <property type="entry name" value="thrC"/>
    <property type="match status" value="1"/>
</dbReference>
<comment type="cofactor">
    <cofactor evidence="1 12">
        <name>pyridoxal 5'-phosphate</name>
        <dbReference type="ChEBI" id="CHEBI:597326"/>
    </cofactor>
</comment>
<dbReference type="CDD" id="cd01560">
    <property type="entry name" value="Thr-synth_2"/>
    <property type="match status" value="1"/>
</dbReference>
<dbReference type="InterPro" id="IPR036052">
    <property type="entry name" value="TrpB-like_PALP_sf"/>
</dbReference>
<evidence type="ECO:0000256" key="9">
    <source>
        <dbReference type="ARBA" id="ARBA00023239"/>
    </source>
</evidence>
<dbReference type="GO" id="GO:0030170">
    <property type="term" value="F:pyridoxal phosphate binding"/>
    <property type="evidence" value="ECO:0007669"/>
    <property type="project" value="InterPro"/>
</dbReference>
<reference evidence="15 16" key="1">
    <citation type="journal article" date="2015" name="Antonie Van Leeuwenhoek">
        <title>Oricola cellulosilytica gen. nov., sp. nov., a cellulose-degrading bacterium of the family Phyllobacteriaceae isolated from surface seashore water, and emended descriptions of Mesorhizobium loti and Phyllobacterium myrsinacearum.</title>
        <authorList>
            <person name="Hameed A."/>
            <person name="Shahina M."/>
            <person name="Lai W.A."/>
            <person name="Lin S.Y."/>
            <person name="Young L.S."/>
            <person name="Liu Y.C."/>
            <person name="Hsu Y.H."/>
            <person name="Young C.C."/>
        </authorList>
    </citation>
    <scope>NUCLEOTIDE SEQUENCE [LARGE SCALE GENOMIC DNA]</scope>
    <source>
        <strain evidence="15 16">KCTC 52183</strain>
    </source>
</reference>
<evidence type="ECO:0000256" key="3">
    <source>
        <dbReference type="ARBA" id="ARBA00005517"/>
    </source>
</evidence>
<dbReference type="EC" id="4.2.3.1" evidence="4 11"/>
<comment type="pathway">
    <text evidence="2">Amino-acid biosynthesis; L-threonine biosynthesis; L-threonine from L-aspartate: step 5/5.</text>
</comment>
<evidence type="ECO:0000256" key="12">
    <source>
        <dbReference type="PIRSR" id="PIRSR604450-51"/>
    </source>
</evidence>
<dbReference type="Proteomes" id="UP000291301">
    <property type="component" value="Unassembled WGS sequence"/>
</dbReference>
<dbReference type="PANTHER" id="PTHR42690">
    <property type="entry name" value="THREONINE SYNTHASE FAMILY MEMBER"/>
    <property type="match status" value="1"/>
</dbReference>
<dbReference type="UniPathway" id="UPA00050">
    <property type="reaction ID" value="UER00065"/>
</dbReference>
<dbReference type="AlphaFoldDB" id="A0A4R0P8S9"/>
<name>A0A4R0P8S9_9HYPH</name>
<evidence type="ECO:0000259" key="14">
    <source>
        <dbReference type="Pfam" id="PF14821"/>
    </source>
</evidence>
<dbReference type="InterPro" id="IPR029144">
    <property type="entry name" value="Thr_synth_N"/>
</dbReference>
<protein>
    <recommendedName>
        <fullName evidence="5 11">Threonine synthase</fullName>
        <ecNumber evidence="4 11">4.2.3.1</ecNumber>
    </recommendedName>
</protein>
<evidence type="ECO:0000256" key="10">
    <source>
        <dbReference type="ARBA" id="ARBA00049144"/>
    </source>
</evidence>
<dbReference type="GO" id="GO:0009088">
    <property type="term" value="P:threonine biosynthetic process"/>
    <property type="evidence" value="ECO:0007669"/>
    <property type="project" value="UniProtKB-UniRule"/>
</dbReference>
<feature type="domain" description="Threonine synthase N-terminal" evidence="14">
    <location>
        <begin position="46"/>
        <end position="124"/>
    </location>
</feature>
<keyword evidence="8 12" id="KW-0663">Pyridoxal phosphate</keyword>
<dbReference type="Pfam" id="PF00291">
    <property type="entry name" value="PALP"/>
    <property type="match status" value="1"/>
</dbReference>
<dbReference type="GO" id="GO:0004795">
    <property type="term" value="F:threonine synthase activity"/>
    <property type="evidence" value="ECO:0007669"/>
    <property type="project" value="UniProtKB-UniRule"/>
</dbReference>
<evidence type="ECO:0000256" key="7">
    <source>
        <dbReference type="ARBA" id="ARBA00022697"/>
    </source>
</evidence>
<dbReference type="PANTHER" id="PTHR42690:SF1">
    <property type="entry name" value="THREONINE SYNTHASE-LIKE 2"/>
    <property type="match status" value="1"/>
</dbReference>
<dbReference type="Pfam" id="PF14821">
    <property type="entry name" value="Thr_synth_N"/>
    <property type="match status" value="1"/>
</dbReference>
<evidence type="ECO:0000256" key="4">
    <source>
        <dbReference type="ARBA" id="ARBA00013028"/>
    </source>
</evidence>
<evidence type="ECO:0000256" key="6">
    <source>
        <dbReference type="ARBA" id="ARBA00022605"/>
    </source>
</evidence>
<dbReference type="InterPro" id="IPR001926">
    <property type="entry name" value="TrpB-like_PALP"/>
</dbReference>
<keyword evidence="7" id="KW-0791">Threonine biosynthesis</keyword>
<comment type="caution">
    <text evidence="15">The sequence shown here is derived from an EMBL/GenBank/DDBJ whole genome shotgun (WGS) entry which is preliminary data.</text>
</comment>
<comment type="similarity">
    <text evidence="3">Belongs to the threonine synthase family.</text>
</comment>